<feature type="region of interest" description="Disordered" evidence="1">
    <location>
        <begin position="176"/>
        <end position="209"/>
    </location>
</feature>
<organism evidence="2 3">
    <name type="scientific">Chaetoceros tenuissimus</name>
    <dbReference type="NCBI Taxonomy" id="426638"/>
    <lineage>
        <taxon>Eukaryota</taxon>
        <taxon>Sar</taxon>
        <taxon>Stramenopiles</taxon>
        <taxon>Ochrophyta</taxon>
        <taxon>Bacillariophyta</taxon>
        <taxon>Coscinodiscophyceae</taxon>
        <taxon>Chaetocerotophycidae</taxon>
        <taxon>Chaetocerotales</taxon>
        <taxon>Chaetocerotaceae</taxon>
        <taxon>Chaetoceros</taxon>
    </lineage>
</organism>
<accession>A0AAD3CLU5</accession>
<reference evidence="2 3" key="1">
    <citation type="journal article" date="2021" name="Sci. Rep.">
        <title>The genome of the diatom Chaetoceros tenuissimus carries an ancient integrated fragment of an extant virus.</title>
        <authorList>
            <person name="Hongo Y."/>
            <person name="Kimura K."/>
            <person name="Takaki Y."/>
            <person name="Yoshida Y."/>
            <person name="Baba S."/>
            <person name="Kobayashi G."/>
            <person name="Nagasaki K."/>
            <person name="Hano T."/>
            <person name="Tomaru Y."/>
        </authorList>
    </citation>
    <scope>NUCLEOTIDE SEQUENCE [LARGE SCALE GENOMIC DNA]</scope>
    <source>
        <strain evidence="2 3">NIES-3715</strain>
    </source>
</reference>
<dbReference type="AlphaFoldDB" id="A0AAD3CLU5"/>
<evidence type="ECO:0000256" key="1">
    <source>
        <dbReference type="SAM" id="MobiDB-lite"/>
    </source>
</evidence>
<protein>
    <submittedName>
        <fullName evidence="2">Uncharacterized protein</fullName>
    </submittedName>
</protein>
<feature type="compositionally biased region" description="Low complexity" evidence="1">
    <location>
        <begin position="191"/>
        <end position="204"/>
    </location>
</feature>
<keyword evidence="3" id="KW-1185">Reference proteome</keyword>
<evidence type="ECO:0000313" key="2">
    <source>
        <dbReference type="EMBL" id="GFH47440.1"/>
    </source>
</evidence>
<comment type="caution">
    <text evidence="2">The sequence shown here is derived from an EMBL/GenBank/DDBJ whole genome shotgun (WGS) entry which is preliminary data.</text>
</comment>
<proteinExistence type="predicted"/>
<evidence type="ECO:0000313" key="3">
    <source>
        <dbReference type="Proteomes" id="UP001054902"/>
    </source>
</evidence>
<name>A0AAD3CLU5_9STRA</name>
<gene>
    <name evidence="2" type="ORF">CTEN210_03915</name>
</gene>
<dbReference type="EMBL" id="BLLK01000023">
    <property type="protein sequence ID" value="GFH47440.1"/>
    <property type="molecule type" value="Genomic_DNA"/>
</dbReference>
<sequence>MVSPLSSRMMNAEAKANGASSYARRPLTANVIEEWKKKAKKRVSGYWADRSDQESPPMGAYSLDKEIRAKQVEIHAKRRRLEESAFQAHNARNDLKKAGISCPPGLVGRSRALLVGSVDMSKVNLVVVSNDQVVSGKKEEKQSQVEVVKTQQGLASFDEYSKLLSLSQQYYITKGRIPTPSEEEPEERCSDTTGTNSTGTNSDSSDYEPPEILPKLLEIQEEQKASHSIPDYVIQCIGSSLDASRLSLEEALMKMNSARIIVDANRSFTIIHANGAFSKLSGIPCHNMIGSELKEVLDSFFIPSTEKDTKITFVSLKPMRKTEDSTQTMLAMRSFQVQSADKVTHFALDFSPSSSISFDQLNSCNGTLQKHFNAIG</sequence>
<dbReference type="Proteomes" id="UP001054902">
    <property type="component" value="Unassembled WGS sequence"/>
</dbReference>